<name>A0A6J4Q1Z0_9ACTN</name>
<evidence type="ECO:0000256" key="2">
    <source>
        <dbReference type="ARBA" id="ARBA00023125"/>
    </source>
</evidence>
<evidence type="ECO:0000256" key="3">
    <source>
        <dbReference type="ARBA" id="ARBA00023163"/>
    </source>
</evidence>
<dbReference type="GO" id="GO:0003700">
    <property type="term" value="F:DNA-binding transcription factor activity"/>
    <property type="evidence" value="ECO:0007669"/>
    <property type="project" value="InterPro"/>
</dbReference>
<keyword evidence="3" id="KW-0804">Transcription</keyword>
<dbReference type="SUPFAM" id="SSF46785">
    <property type="entry name" value="Winged helix' DNA-binding domain"/>
    <property type="match status" value="1"/>
</dbReference>
<proteinExistence type="predicted"/>
<dbReference type="Gene3D" id="3.40.50.1360">
    <property type="match status" value="1"/>
</dbReference>
<protein>
    <recommendedName>
        <fullName evidence="4">HTH deoR-type domain-containing protein</fullName>
    </recommendedName>
</protein>
<dbReference type="PANTHER" id="PTHR30363">
    <property type="entry name" value="HTH-TYPE TRANSCRIPTIONAL REGULATOR SRLR-RELATED"/>
    <property type="match status" value="1"/>
</dbReference>
<keyword evidence="2" id="KW-0238">DNA-binding</keyword>
<feature type="domain" description="HTH deoR-type" evidence="4">
    <location>
        <begin position="10"/>
        <end position="65"/>
    </location>
</feature>
<sequence>MGREVERKIPAQRRAEIRALLGRRGSASIAEIADALGVSGSTVRRDLDELDREGAARRSHGGAVTVEGTAFEYRFEDRRRHNAGEKKRIGDFAATLLEAGQSVVFDSSSTVLAAAEALGRRDLRVAAVTNDVAVASVLAEASGVSVVVPGGEIRDGSFTLLGSYTQTFLNGLHVDVAFVGIHAVTGDVLSESSLDVVEAKRAMMRAAHRVVLLADHSKFRPPSFFEVVSLSRIDDLITDGAAPPEAIEAAVASGVRVHLA</sequence>
<accession>A0A6J4Q1Z0</accession>
<dbReference type="GO" id="GO:0003677">
    <property type="term" value="F:DNA binding"/>
    <property type="evidence" value="ECO:0007669"/>
    <property type="project" value="UniProtKB-KW"/>
</dbReference>
<dbReference type="InterPro" id="IPR036388">
    <property type="entry name" value="WH-like_DNA-bd_sf"/>
</dbReference>
<evidence type="ECO:0000256" key="1">
    <source>
        <dbReference type="ARBA" id="ARBA00023015"/>
    </source>
</evidence>
<dbReference type="InterPro" id="IPR050313">
    <property type="entry name" value="Carb_Metab_HTH_regulators"/>
</dbReference>
<dbReference type="InterPro" id="IPR014036">
    <property type="entry name" value="DeoR-like_C"/>
</dbReference>
<dbReference type="EMBL" id="CADCUT010000196">
    <property type="protein sequence ID" value="CAA9430771.1"/>
    <property type="molecule type" value="Genomic_DNA"/>
</dbReference>
<dbReference type="InterPro" id="IPR001034">
    <property type="entry name" value="DeoR_HTH"/>
</dbReference>
<organism evidence="5">
    <name type="scientific">uncultured Rubrobacteraceae bacterium</name>
    <dbReference type="NCBI Taxonomy" id="349277"/>
    <lineage>
        <taxon>Bacteria</taxon>
        <taxon>Bacillati</taxon>
        <taxon>Actinomycetota</taxon>
        <taxon>Rubrobacteria</taxon>
        <taxon>Rubrobacterales</taxon>
        <taxon>Rubrobacteraceae</taxon>
        <taxon>environmental samples</taxon>
    </lineage>
</organism>
<dbReference type="Pfam" id="PF00455">
    <property type="entry name" value="DeoRC"/>
    <property type="match status" value="1"/>
</dbReference>
<dbReference type="PROSITE" id="PS00894">
    <property type="entry name" value="HTH_DEOR_1"/>
    <property type="match status" value="1"/>
</dbReference>
<dbReference type="AlphaFoldDB" id="A0A6J4Q1Z0"/>
<dbReference type="SMART" id="SM00420">
    <property type="entry name" value="HTH_DEOR"/>
    <property type="match status" value="1"/>
</dbReference>
<reference evidence="5" key="1">
    <citation type="submission" date="2020-02" db="EMBL/GenBank/DDBJ databases">
        <authorList>
            <person name="Meier V. D."/>
        </authorList>
    </citation>
    <scope>NUCLEOTIDE SEQUENCE</scope>
    <source>
        <strain evidence="5">AVDCRST_MAG03</strain>
    </source>
</reference>
<dbReference type="PRINTS" id="PR00037">
    <property type="entry name" value="HTHLACR"/>
</dbReference>
<dbReference type="Gene3D" id="1.10.10.10">
    <property type="entry name" value="Winged helix-like DNA-binding domain superfamily/Winged helix DNA-binding domain"/>
    <property type="match status" value="1"/>
</dbReference>
<dbReference type="SMART" id="SM01134">
    <property type="entry name" value="DeoRC"/>
    <property type="match status" value="1"/>
</dbReference>
<evidence type="ECO:0000259" key="4">
    <source>
        <dbReference type="PROSITE" id="PS51000"/>
    </source>
</evidence>
<dbReference type="PANTHER" id="PTHR30363:SF44">
    <property type="entry name" value="AGA OPERON TRANSCRIPTIONAL REPRESSOR-RELATED"/>
    <property type="match status" value="1"/>
</dbReference>
<dbReference type="SUPFAM" id="SSF100950">
    <property type="entry name" value="NagB/RpiA/CoA transferase-like"/>
    <property type="match status" value="1"/>
</dbReference>
<evidence type="ECO:0000313" key="5">
    <source>
        <dbReference type="EMBL" id="CAA9430771.1"/>
    </source>
</evidence>
<dbReference type="Pfam" id="PF08220">
    <property type="entry name" value="HTH_DeoR"/>
    <property type="match status" value="1"/>
</dbReference>
<keyword evidence="1" id="KW-0805">Transcription regulation</keyword>
<dbReference type="PROSITE" id="PS51000">
    <property type="entry name" value="HTH_DEOR_2"/>
    <property type="match status" value="1"/>
</dbReference>
<dbReference type="InterPro" id="IPR036390">
    <property type="entry name" value="WH_DNA-bd_sf"/>
</dbReference>
<dbReference type="InterPro" id="IPR018356">
    <property type="entry name" value="Tscrpt_reg_HTH_DeoR_CS"/>
</dbReference>
<gene>
    <name evidence="5" type="ORF">AVDCRST_MAG03-3227</name>
</gene>
<dbReference type="InterPro" id="IPR037171">
    <property type="entry name" value="NagB/RpiA_transferase-like"/>
</dbReference>